<evidence type="ECO:0000313" key="3">
    <source>
        <dbReference type="EMBL" id="KPI83972.1"/>
    </source>
</evidence>
<sequence>MMRGASRIATRSVSLPVPSCGVAATLTASQRCFGSKYSDDLGSYRRPYATESRSGAHRHPPRKEVLSEQRAAAAKSRPIPEEDVEAVAPPSSPKNHYPEYYKKKRDERLAFTSNFREPDMKPILNAVHTQSPSRPQHRMGVAETDLDDSDVTRIYSKEEVRNMARETGAEPRPVMTAAADEVLNAMSAENATPKAAAAQQPVTEELDSADMGDDADEFAEIRSHPFFMDMLRRVERNMIRFRKETRSTGRYSVEAVNECVRPLLQLTDYPLTASQLSHLSHSISPAVLKSSLRDRSACRRLQLYRSQDTDLLLDWSVEDFLRRRYESVHLSWEPMDIICRRFGWTPEMLSDRDYLLYFSAFPEYVELAELQTTAKGEPKAVPIVDPVARATEAPIPANRLLLRRKASADAEPSLTESIRLMGSPAVNTPVKGKKAQRMRQHGGDSVVDYFNAVETAASDVDGDEAVKLQHAAETVRPLRQASHPGGRTIREFSLPKSHSAPSKPAGAAAATAPETPVSAVAAGAKSDEIPFDQKRFEELSNAYHNAKVENSLLRRRMLATDSVDKAQELQAELAKGRREVVRLEQELERMRELKRHTAVSSAAAMASFHVPRGLPQYAEAPEFDDIVTSKNASAVEDIDDDEIERALKDYKDEEELVMHGKTAPARAAAYTATSTAPNAAADEDEYEEVEVEVDDEDGDLTAAEDVAREEQVGAAADVFTSDVEAVSSKEPLVEAATMEHDQQWQDELEAAVEQHETEVDEDEDFSAALHSTTTANTPSSRLKQLASLHDRLSSAADRARHYLATVEKRRTEVLEKLASQLADANKRVERLEEQLTAVEKERTALQDVMAREEAERKAREVEVQLKAQREKRMAELEQQRERARLAQEEAARAVERQRAVEREAMAMEEELQRKLRDVQSRLRSLKEGDEENQPQALSAAPKAAETKKMSEDAAAVPTRAQSAESATLAPAAATATAPLEEEEMLASPVTTGQFMCTPEQYDGLHLAADRLKKEIAALEAQMEEEGDEDDETLMAVLAASRADLEELEECIGSVQANATWAATRDAKLAREHKLSAQVADTEAHRLQSSIDNHRFQISLLEKRLHHTSQKTVMAKLKDRIAQNRKSISQLRLEQDRLRRAGRDALGLPASVSIAETLAHEGKDADEAKLAEEEHAAAAATDDLESMPAVEEDVDATSDAELGGDGGIKEWQRNAKNGKEARAAGAVGGDPTTTPSSDADKLRLRLDSMVGDIQHLQDSIEAQERSYDYDDEETEVVLREMKEKLSQLLRLRDQVQRALVEESANGPAVTSGSTPIIRPAAESASAAPLVGRAAMPVRSGPALSQYAREANIPSASKKLRSATRSSATYRRR</sequence>
<reference evidence="3 4" key="1">
    <citation type="journal article" date="2015" name="PLoS Pathog.">
        <title>Leptomonas seymouri: Adaptations to the Dixenous Life Cycle Analyzed by Genome Sequencing, Transcriptome Profiling and Co-infection with Leishmania donovani.</title>
        <authorList>
            <person name="Kraeva N."/>
            <person name="Butenko A."/>
            <person name="Hlavacova J."/>
            <person name="Kostygov A."/>
            <person name="Myskova J."/>
            <person name="Grybchuk D."/>
            <person name="Lestinova T."/>
            <person name="Votypka J."/>
            <person name="Volf P."/>
            <person name="Opperdoes F."/>
            <person name="Flegontov P."/>
            <person name="Lukes J."/>
            <person name="Yurchenko V."/>
        </authorList>
    </citation>
    <scope>NUCLEOTIDE SEQUENCE [LARGE SCALE GENOMIC DNA]</scope>
    <source>
        <strain evidence="3 4">ATCC 30220</strain>
    </source>
</reference>
<dbReference type="Proteomes" id="UP000038009">
    <property type="component" value="Unassembled WGS sequence"/>
</dbReference>
<feature type="coiled-coil region" evidence="1">
    <location>
        <begin position="1001"/>
        <end position="1028"/>
    </location>
</feature>
<accession>A0A0N1I2M3</accession>
<dbReference type="OrthoDB" id="272630at2759"/>
<evidence type="ECO:0000256" key="1">
    <source>
        <dbReference type="SAM" id="Coils"/>
    </source>
</evidence>
<evidence type="ECO:0000313" key="4">
    <source>
        <dbReference type="Proteomes" id="UP000038009"/>
    </source>
</evidence>
<comment type="caution">
    <text evidence="3">The sequence shown here is derived from an EMBL/GenBank/DDBJ whole genome shotgun (WGS) entry which is preliminary data.</text>
</comment>
<feature type="region of interest" description="Disordered" evidence="2">
    <location>
        <begin position="477"/>
        <end position="514"/>
    </location>
</feature>
<feature type="region of interest" description="Disordered" evidence="2">
    <location>
        <begin position="1216"/>
        <end position="1238"/>
    </location>
</feature>
<evidence type="ECO:0000256" key="2">
    <source>
        <dbReference type="SAM" id="MobiDB-lite"/>
    </source>
</evidence>
<keyword evidence="4" id="KW-1185">Reference proteome</keyword>
<feature type="region of interest" description="Disordered" evidence="2">
    <location>
        <begin position="924"/>
        <end position="979"/>
    </location>
</feature>
<feature type="region of interest" description="Disordered" evidence="2">
    <location>
        <begin position="42"/>
        <end position="98"/>
    </location>
</feature>
<feature type="coiled-coil region" evidence="1">
    <location>
        <begin position="536"/>
        <end position="593"/>
    </location>
</feature>
<dbReference type="EMBL" id="LJSK01000304">
    <property type="protein sequence ID" value="KPI83972.1"/>
    <property type="molecule type" value="Genomic_DNA"/>
</dbReference>
<dbReference type="OMA" id="FAEIRSH"/>
<keyword evidence="1" id="KW-0175">Coiled coil</keyword>
<protein>
    <submittedName>
        <fullName evidence="3">Uncharacterized protein</fullName>
    </submittedName>
</protein>
<feature type="compositionally biased region" description="Low complexity" evidence="2">
    <location>
        <begin position="494"/>
        <end position="514"/>
    </location>
</feature>
<name>A0A0N1I2M3_LEPSE</name>
<dbReference type="VEuPathDB" id="TriTrypDB:Lsey_0304_0080"/>
<feature type="compositionally biased region" description="Low complexity" evidence="2">
    <location>
        <begin position="962"/>
        <end position="978"/>
    </location>
</feature>
<organism evidence="3 4">
    <name type="scientific">Leptomonas seymouri</name>
    <dbReference type="NCBI Taxonomy" id="5684"/>
    <lineage>
        <taxon>Eukaryota</taxon>
        <taxon>Discoba</taxon>
        <taxon>Euglenozoa</taxon>
        <taxon>Kinetoplastea</taxon>
        <taxon>Metakinetoplastina</taxon>
        <taxon>Trypanosomatida</taxon>
        <taxon>Trypanosomatidae</taxon>
        <taxon>Leishmaniinae</taxon>
        <taxon>Leptomonas</taxon>
    </lineage>
</organism>
<gene>
    <name evidence="3" type="ORF">ABL78_6983</name>
</gene>
<proteinExistence type="predicted"/>